<dbReference type="Pfam" id="PF09805">
    <property type="entry name" value="Nop25"/>
    <property type="match status" value="1"/>
</dbReference>
<evidence type="ECO:0000256" key="3">
    <source>
        <dbReference type="ARBA" id="ARBA00015520"/>
    </source>
</evidence>
<reference evidence="8" key="2">
    <citation type="journal article" date="2023" name="BMC Genomics">
        <title>Pest status, molecular evolution, and epigenetic factors derived from the genome assembly of Frankliniella fusca, a thysanopteran phytovirus vector.</title>
        <authorList>
            <person name="Catto M.A."/>
            <person name="Labadie P.E."/>
            <person name="Jacobson A.L."/>
            <person name="Kennedy G.G."/>
            <person name="Srinivasan R."/>
            <person name="Hunt B.G."/>
        </authorList>
    </citation>
    <scope>NUCLEOTIDE SEQUENCE</scope>
    <source>
        <strain evidence="8">PL_HMW_Pooled</strain>
    </source>
</reference>
<feature type="compositionally biased region" description="Basic residues" evidence="7">
    <location>
        <begin position="223"/>
        <end position="236"/>
    </location>
</feature>
<feature type="region of interest" description="Disordered" evidence="7">
    <location>
        <begin position="196"/>
        <end position="236"/>
    </location>
</feature>
<evidence type="ECO:0000256" key="6">
    <source>
        <dbReference type="SAM" id="Coils"/>
    </source>
</evidence>
<evidence type="ECO:0000256" key="2">
    <source>
        <dbReference type="ARBA" id="ARBA00007175"/>
    </source>
</evidence>
<sequence length="236" mass="27401">MEGTSKKRKRGQKKRKINLVFDPQARREFLTGFHKRKVERKAKFQENLKQMLKDERKRIKADAKESYKKMVVSHRSVPEVEHLLEEEHDLGTHSVEIKELSTNELAEQNNWIGANQMKYDVKEEASEDEDDKGNESDQSDSQLIPGMGLKANDKKTISVSKETKSSELKSAKDIKRVIKLQATKQVKKSKVYQLKNKIEKMKQKKKSLQQKKRNAKVKESGKKGKRLKKRRAAQGD</sequence>
<evidence type="ECO:0000256" key="1">
    <source>
        <dbReference type="ARBA" id="ARBA00004604"/>
    </source>
</evidence>
<name>A0AAE1HYG5_9NEOP</name>
<gene>
    <name evidence="8" type="ORF">KUF71_017779</name>
</gene>
<reference evidence="8" key="1">
    <citation type="submission" date="2021-07" db="EMBL/GenBank/DDBJ databases">
        <authorList>
            <person name="Catto M.A."/>
            <person name="Jacobson A."/>
            <person name="Kennedy G."/>
            <person name="Labadie P."/>
            <person name="Hunt B.G."/>
            <person name="Srinivasan R."/>
        </authorList>
    </citation>
    <scope>NUCLEOTIDE SEQUENCE</scope>
    <source>
        <strain evidence="8">PL_HMW_Pooled</strain>
        <tissue evidence="8">Head</tissue>
    </source>
</reference>
<feature type="coiled-coil region" evidence="6">
    <location>
        <begin position="35"/>
        <end position="65"/>
    </location>
</feature>
<comment type="caution">
    <text evidence="8">The sequence shown here is derived from an EMBL/GenBank/DDBJ whole genome shotgun (WGS) entry which is preliminary data.</text>
</comment>
<evidence type="ECO:0000256" key="7">
    <source>
        <dbReference type="SAM" id="MobiDB-lite"/>
    </source>
</evidence>
<organism evidence="8 9">
    <name type="scientific">Frankliniella fusca</name>
    <dbReference type="NCBI Taxonomy" id="407009"/>
    <lineage>
        <taxon>Eukaryota</taxon>
        <taxon>Metazoa</taxon>
        <taxon>Ecdysozoa</taxon>
        <taxon>Arthropoda</taxon>
        <taxon>Hexapoda</taxon>
        <taxon>Insecta</taxon>
        <taxon>Pterygota</taxon>
        <taxon>Neoptera</taxon>
        <taxon>Paraneoptera</taxon>
        <taxon>Thysanoptera</taxon>
        <taxon>Terebrantia</taxon>
        <taxon>Thripoidea</taxon>
        <taxon>Thripidae</taxon>
        <taxon>Frankliniella</taxon>
    </lineage>
</organism>
<evidence type="ECO:0000313" key="8">
    <source>
        <dbReference type="EMBL" id="KAK3929319.1"/>
    </source>
</evidence>
<dbReference type="GO" id="GO:0005730">
    <property type="term" value="C:nucleolus"/>
    <property type="evidence" value="ECO:0007669"/>
    <property type="project" value="UniProtKB-SubCell"/>
</dbReference>
<comment type="similarity">
    <text evidence="2">Belongs to the RRP17 family.</text>
</comment>
<keyword evidence="5" id="KW-0539">Nucleus</keyword>
<evidence type="ECO:0000256" key="4">
    <source>
        <dbReference type="ARBA" id="ARBA00023054"/>
    </source>
</evidence>
<dbReference type="GO" id="GO:0019843">
    <property type="term" value="F:rRNA binding"/>
    <property type="evidence" value="ECO:0007669"/>
    <property type="project" value="TreeGrafter"/>
</dbReference>
<evidence type="ECO:0000313" key="9">
    <source>
        <dbReference type="Proteomes" id="UP001219518"/>
    </source>
</evidence>
<dbReference type="AlphaFoldDB" id="A0AAE1HYG5"/>
<comment type="subcellular location">
    <subcellularLocation>
        <location evidence="1">Nucleus</location>
        <location evidence="1">Nucleolus</location>
    </subcellularLocation>
</comment>
<dbReference type="EMBL" id="JAHWGI010001396">
    <property type="protein sequence ID" value="KAK3929319.1"/>
    <property type="molecule type" value="Genomic_DNA"/>
</dbReference>
<dbReference type="PANTHER" id="PTHR14577:SF0">
    <property type="entry name" value="NUCLEOLAR PROTEIN 12"/>
    <property type="match status" value="1"/>
</dbReference>
<accession>A0AAE1HYG5</accession>
<evidence type="ECO:0000256" key="5">
    <source>
        <dbReference type="ARBA" id="ARBA00023242"/>
    </source>
</evidence>
<dbReference type="Proteomes" id="UP001219518">
    <property type="component" value="Unassembled WGS sequence"/>
</dbReference>
<proteinExistence type="inferred from homology"/>
<dbReference type="PANTHER" id="PTHR14577">
    <property type="entry name" value="NUCLEOLAR PROTEIN 12"/>
    <property type="match status" value="1"/>
</dbReference>
<keyword evidence="9" id="KW-1185">Reference proteome</keyword>
<feature type="compositionally biased region" description="Basic residues" evidence="7">
    <location>
        <begin position="202"/>
        <end position="215"/>
    </location>
</feature>
<dbReference type="InterPro" id="IPR019186">
    <property type="entry name" value="Nucleolar_protein_12"/>
</dbReference>
<protein>
    <recommendedName>
        <fullName evidence="3">Nucleolar protein 12</fullName>
    </recommendedName>
</protein>
<feature type="region of interest" description="Disordered" evidence="7">
    <location>
        <begin position="107"/>
        <end position="173"/>
    </location>
</feature>
<feature type="compositionally biased region" description="Basic and acidic residues" evidence="7">
    <location>
        <begin position="151"/>
        <end position="173"/>
    </location>
</feature>
<keyword evidence="4 6" id="KW-0175">Coiled coil</keyword>